<dbReference type="InterPro" id="IPR003265">
    <property type="entry name" value="HhH-GPD_domain"/>
</dbReference>
<accession>A0A1H7RMI0</accession>
<keyword evidence="3" id="KW-0234">DNA repair</keyword>
<dbReference type="GO" id="GO:0032993">
    <property type="term" value="C:protein-DNA complex"/>
    <property type="evidence" value="ECO:0007669"/>
    <property type="project" value="TreeGrafter"/>
</dbReference>
<dbReference type="InterPro" id="IPR051912">
    <property type="entry name" value="Alkylbase_DNA_Glycosylase/TA"/>
</dbReference>
<dbReference type="AlphaFoldDB" id="A0A1H7RMI0"/>
<dbReference type="GO" id="GO:0006285">
    <property type="term" value="P:base-excision repair, AP site formation"/>
    <property type="evidence" value="ECO:0007669"/>
    <property type="project" value="TreeGrafter"/>
</dbReference>
<dbReference type="Proteomes" id="UP000183894">
    <property type="component" value="Unassembled WGS sequence"/>
</dbReference>
<comment type="similarity">
    <text evidence="1">Belongs to the alkylbase DNA glycosidase AlkA family.</text>
</comment>
<dbReference type="InterPro" id="IPR011257">
    <property type="entry name" value="DNA_glycosylase"/>
</dbReference>
<protein>
    <submittedName>
        <fullName evidence="5">DNA-3-methyladenine glycosylase II</fullName>
    </submittedName>
</protein>
<dbReference type="CDD" id="cd00056">
    <property type="entry name" value="ENDO3c"/>
    <property type="match status" value="1"/>
</dbReference>
<feature type="domain" description="HhH-GPD" evidence="4">
    <location>
        <begin position="42"/>
        <end position="193"/>
    </location>
</feature>
<evidence type="ECO:0000313" key="5">
    <source>
        <dbReference type="EMBL" id="SEL61431.1"/>
    </source>
</evidence>
<dbReference type="SUPFAM" id="SSF48150">
    <property type="entry name" value="DNA-glycosylase"/>
    <property type="match status" value="1"/>
</dbReference>
<evidence type="ECO:0000313" key="6">
    <source>
        <dbReference type="Proteomes" id="UP000183894"/>
    </source>
</evidence>
<dbReference type="InterPro" id="IPR000035">
    <property type="entry name" value="Alkylbase_DNA_glycsylse_CS"/>
</dbReference>
<dbReference type="PANTHER" id="PTHR43003">
    <property type="entry name" value="DNA-3-METHYLADENINE GLYCOSYLASE"/>
    <property type="match status" value="1"/>
</dbReference>
<gene>
    <name evidence="5" type="ORF">SAMN04488691_10696</name>
</gene>
<dbReference type="Gene3D" id="1.10.1670.40">
    <property type="match status" value="1"/>
</dbReference>
<sequence length="194" mass="21678">MSDDAYRELRADTHLGDVVETHGLLSLDPAADPFERLVVSIVNQQLSTTAAATIRDRLFDRVEVTPAGLLVADESVLRDCGLSGQKVGYVRNVAEAFQDGLSADSLRTMDDDEVIDALTEIRGVGVWTARMFLIFVLAREDVFPVEDLGIRRGMEHVFDVEADALPRTEMVERAESWAPYRSYASLYLWRVVDD</sequence>
<dbReference type="OrthoDB" id="8200at2157"/>
<dbReference type="FunFam" id="1.10.340.30:FF:000004">
    <property type="entry name" value="DNA-3-methyladenine glycosylase II"/>
    <property type="match status" value="1"/>
</dbReference>
<dbReference type="PANTHER" id="PTHR43003:SF5">
    <property type="entry name" value="DNA-3-METHYLADENINE GLYCOSYLASE"/>
    <property type="match status" value="1"/>
</dbReference>
<dbReference type="Gene3D" id="1.10.340.30">
    <property type="entry name" value="Hypothetical protein, domain 2"/>
    <property type="match status" value="1"/>
</dbReference>
<dbReference type="GO" id="GO:0008725">
    <property type="term" value="F:DNA-3-methyladenine glycosylase activity"/>
    <property type="evidence" value="ECO:0007669"/>
    <property type="project" value="TreeGrafter"/>
</dbReference>
<dbReference type="EMBL" id="FOAD01000006">
    <property type="protein sequence ID" value="SEL61431.1"/>
    <property type="molecule type" value="Genomic_DNA"/>
</dbReference>
<evidence type="ECO:0000256" key="1">
    <source>
        <dbReference type="ARBA" id="ARBA00010817"/>
    </source>
</evidence>
<dbReference type="Pfam" id="PF00730">
    <property type="entry name" value="HhH-GPD"/>
    <property type="match status" value="1"/>
</dbReference>
<evidence type="ECO:0000256" key="2">
    <source>
        <dbReference type="ARBA" id="ARBA00022763"/>
    </source>
</evidence>
<evidence type="ECO:0000256" key="3">
    <source>
        <dbReference type="ARBA" id="ARBA00023204"/>
    </source>
</evidence>
<name>A0A1H7RMI0_HALLR</name>
<dbReference type="SMART" id="SM00478">
    <property type="entry name" value="ENDO3c"/>
    <property type="match status" value="1"/>
</dbReference>
<dbReference type="GO" id="GO:0006307">
    <property type="term" value="P:DNA alkylation repair"/>
    <property type="evidence" value="ECO:0007669"/>
    <property type="project" value="TreeGrafter"/>
</dbReference>
<dbReference type="GO" id="GO:0032131">
    <property type="term" value="F:alkylated DNA binding"/>
    <property type="evidence" value="ECO:0007669"/>
    <property type="project" value="TreeGrafter"/>
</dbReference>
<dbReference type="GO" id="GO:0043916">
    <property type="term" value="F:DNA-7-methylguanine glycosylase activity"/>
    <property type="evidence" value="ECO:0007669"/>
    <property type="project" value="TreeGrafter"/>
</dbReference>
<evidence type="ECO:0000259" key="4">
    <source>
        <dbReference type="SMART" id="SM00478"/>
    </source>
</evidence>
<organism evidence="5 6">
    <name type="scientific">Haloferax larsenii</name>
    <dbReference type="NCBI Taxonomy" id="302484"/>
    <lineage>
        <taxon>Archaea</taxon>
        <taxon>Methanobacteriati</taxon>
        <taxon>Methanobacteriota</taxon>
        <taxon>Stenosarchaea group</taxon>
        <taxon>Halobacteria</taxon>
        <taxon>Halobacteriales</taxon>
        <taxon>Haloferacaceae</taxon>
        <taxon>Haloferax</taxon>
    </lineage>
</organism>
<dbReference type="RefSeq" id="WP_074794933.1">
    <property type="nucleotide sequence ID" value="NZ_FOAD01000006.1"/>
</dbReference>
<dbReference type="PROSITE" id="PS00516">
    <property type="entry name" value="ALKYLBASE_DNA_GLYCOS"/>
    <property type="match status" value="1"/>
</dbReference>
<reference evidence="5 6" key="1">
    <citation type="submission" date="2016-10" db="EMBL/GenBank/DDBJ databases">
        <authorList>
            <person name="de Groot N.N."/>
        </authorList>
    </citation>
    <scope>NUCLEOTIDE SEQUENCE [LARGE SCALE GENOMIC DNA]</scope>
    <source>
        <strain evidence="5 6">CDM_5</strain>
    </source>
</reference>
<keyword evidence="2" id="KW-0227">DNA damage</keyword>
<proteinExistence type="inferred from homology"/>